<gene>
    <name evidence="1" type="ORF">NCTC7914_04405</name>
</gene>
<name>A0A379KRY4_PSEPU</name>
<dbReference type="RefSeq" id="WP_158621119.1">
    <property type="nucleotide sequence ID" value="NZ_JABTYF010000003.1"/>
</dbReference>
<reference evidence="1 2" key="1">
    <citation type="submission" date="2018-06" db="EMBL/GenBank/DDBJ databases">
        <authorList>
            <consortium name="Pathogen Informatics"/>
            <person name="Doyle S."/>
        </authorList>
    </citation>
    <scope>NUCLEOTIDE SEQUENCE [LARGE SCALE GENOMIC DNA]</scope>
    <source>
        <strain evidence="1 2">NCTC7914</strain>
    </source>
</reference>
<dbReference type="AlphaFoldDB" id="A0A379KRY4"/>
<protein>
    <submittedName>
        <fullName evidence="1">Uncharacterized protein</fullName>
    </submittedName>
</protein>
<proteinExistence type="predicted"/>
<dbReference type="EMBL" id="UGUY01000001">
    <property type="protein sequence ID" value="SUD70255.1"/>
    <property type="molecule type" value="Genomic_DNA"/>
</dbReference>
<organism evidence="1 2">
    <name type="scientific">Pseudomonas putida</name>
    <name type="common">Arthrobacter siderocapsulatus</name>
    <dbReference type="NCBI Taxonomy" id="303"/>
    <lineage>
        <taxon>Bacteria</taxon>
        <taxon>Pseudomonadati</taxon>
        <taxon>Pseudomonadota</taxon>
        <taxon>Gammaproteobacteria</taxon>
        <taxon>Pseudomonadales</taxon>
        <taxon>Pseudomonadaceae</taxon>
        <taxon>Pseudomonas</taxon>
    </lineage>
</organism>
<accession>A0A379KRY4</accession>
<sequence>MSGPITSMIIPDIMIDPIISTMPYAVGLTHTMTGFVIRFMVGPIIRPVAATFTAT</sequence>
<evidence type="ECO:0000313" key="1">
    <source>
        <dbReference type="EMBL" id="SUD70255.1"/>
    </source>
</evidence>
<dbReference type="Proteomes" id="UP000254602">
    <property type="component" value="Unassembled WGS sequence"/>
</dbReference>
<evidence type="ECO:0000313" key="2">
    <source>
        <dbReference type="Proteomes" id="UP000254602"/>
    </source>
</evidence>